<accession>A0ABY1CRL3</accession>
<keyword evidence="1" id="KW-0472">Membrane</keyword>
<proteinExistence type="predicted"/>
<dbReference type="InterPro" id="IPR005804">
    <property type="entry name" value="FA_desaturase_dom"/>
</dbReference>
<reference evidence="3 4" key="1">
    <citation type="submission" date="2016-10" db="EMBL/GenBank/DDBJ databases">
        <authorList>
            <person name="Varghese N."/>
            <person name="Submissions S."/>
        </authorList>
    </citation>
    <scope>NUCLEOTIDE SEQUENCE [LARGE SCALE GENOMIC DNA]</scope>
    <source>
        <strain evidence="3 4">DSM 16525</strain>
    </source>
</reference>
<sequence length="347" mass="38608">MNLHPEDLRLAAAHARLASGDFPALTEAQLEAIRGRARDCLVWLRAHPVLHDTVNVLLLLSLFAADLLSLTALPFVLPWSLSTAEGVVLAGLVAGAVHGFLVCGIVTFSVHEGAAHDLIIVGRGRVGRALRVLANNACRLFLADPVHYAEAHASHHRSLGTSEDGSFTHHVRLRRLLGSLLPLAPMLSHSDYFPWRPQEHTRSRRLSVLLTNGYLVLCAALATWLHGWLFTGVALFLIGSWLSFVLDRLRESTEHLFMPLDRANGTRELGLGFWGLLLGGGPWGQPCHLSHHLAPALPWYQQLRLHFFLRRVLTPEQRRHFFLRPVIGLPVLLWRLATAPAREPVRD</sequence>
<evidence type="ECO:0000313" key="4">
    <source>
        <dbReference type="Proteomes" id="UP000183760"/>
    </source>
</evidence>
<protein>
    <submittedName>
        <fullName evidence="3">Fatty acid desaturase</fullName>
    </submittedName>
</protein>
<keyword evidence="4" id="KW-1185">Reference proteome</keyword>
<feature type="transmembrane region" description="Helical" evidence="1">
    <location>
        <begin position="89"/>
        <end position="110"/>
    </location>
</feature>
<name>A0ABY1CRL3_MYXFU</name>
<evidence type="ECO:0000256" key="1">
    <source>
        <dbReference type="SAM" id="Phobius"/>
    </source>
</evidence>
<dbReference type="RefSeq" id="WP_083560509.1">
    <property type="nucleotide sequence ID" value="NZ_BJXR01000038.1"/>
</dbReference>
<evidence type="ECO:0000313" key="3">
    <source>
        <dbReference type="EMBL" id="SEU34447.1"/>
    </source>
</evidence>
<dbReference type="Proteomes" id="UP000183760">
    <property type="component" value="Unassembled WGS sequence"/>
</dbReference>
<feature type="transmembrane region" description="Helical" evidence="1">
    <location>
        <begin position="228"/>
        <end position="246"/>
    </location>
</feature>
<keyword evidence="1" id="KW-0812">Transmembrane</keyword>
<gene>
    <name evidence="3" type="ORF">SAMN05443572_11055</name>
</gene>
<comment type="caution">
    <text evidence="3">The sequence shown here is derived from an EMBL/GenBank/DDBJ whole genome shotgun (WGS) entry which is preliminary data.</text>
</comment>
<feature type="domain" description="Fatty acid desaturase" evidence="2">
    <location>
        <begin position="96"/>
        <end position="315"/>
    </location>
</feature>
<feature type="transmembrane region" description="Helical" evidence="1">
    <location>
        <begin position="206"/>
        <end position="222"/>
    </location>
</feature>
<dbReference type="Pfam" id="PF00487">
    <property type="entry name" value="FA_desaturase"/>
    <property type="match status" value="1"/>
</dbReference>
<feature type="transmembrane region" description="Helical" evidence="1">
    <location>
        <begin position="54"/>
        <end position="77"/>
    </location>
</feature>
<evidence type="ECO:0000259" key="2">
    <source>
        <dbReference type="Pfam" id="PF00487"/>
    </source>
</evidence>
<dbReference type="EMBL" id="FOIB01000010">
    <property type="protein sequence ID" value="SEU34447.1"/>
    <property type="molecule type" value="Genomic_DNA"/>
</dbReference>
<keyword evidence="1" id="KW-1133">Transmembrane helix</keyword>
<organism evidence="3 4">
    <name type="scientific">Myxococcus fulvus</name>
    <dbReference type="NCBI Taxonomy" id="33"/>
    <lineage>
        <taxon>Bacteria</taxon>
        <taxon>Pseudomonadati</taxon>
        <taxon>Myxococcota</taxon>
        <taxon>Myxococcia</taxon>
        <taxon>Myxococcales</taxon>
        <taxon>Cystobacterineae</taxon>
        <taxon>Myxococcaceae</taxon>
        <taxon>Myxococcus</taxon>
    </lineage>
</organism>